<dbReference type="SUPFAM" id="SSF48452">
    <property type="entry name" value="TPR-like"/>
    <property type="match status" value="1"/>
</dbReference>
<dbReference type="Gene3D" id="1.25.40.10">
    <property type="entry name" value="Tetratricopeptide repeat domain"/>
    <property type="match status" value="1"/>
</dbReference>
<evidence type="ECO:0000256" key="4">
    <source>
        <dbReference type="ARBA" id="ARBA00023136"/>
    </source>
</evidence>
<comment type="similarity">
    <text evidence="2">Belongs to the SusD family.</text>
</comment>
<keyword evidence="3" id="KW-0732">Signal</keyword>
<dbReference type="Pfam" id="PF07980">
    <property type="entry name" value="SusD_RagB"/>
    <property type="match status" value="1"/>
</dbReference>
<sequence length="543" mass="59827">MKIIDIRKLLMIVGVLSAFLLPSCLNDLDIRPIDPDIQIAEDVLTSEEAFQGALSKVYAGFALSGQQGPAGQGDLDGFDEGHSQYWRGYFVCQQLPTDETINGWADGNLPSMSQLNWDASNEFIRSFYYRVIYQVSSANEFIRQVNDLGRDEFTRLPQYVAEARFLRALAYWHALDLFGNGVPFITEGSSVGSTNPPAAGDSPQGPELFNYIESELLAIIGEGDETEQVLLEPGAGLVGQADKGAAWMLLAKLYLNHNTYLGTESNTYYEQARVYLNQLFEAGYSLQMEDGSGLNAYELLFSAENFQYDNEIIFSFNYDGDSAQTFGGTTYIINASIGGAMIASDYGTSANWGGNRTTSAFVNKFPETGDSRALFFTEGQSLEILQQEQFTQGYAVTKFKNLNADGTPGIGANQGQSSVNVPVFRLADAYLMAAEIDLRLDGAVSAQNLAFVNEIQDRAGVPPLAVGDVTFDFIIDERARELYWECHRRTDLIRFGLFTGGDYIWPFKGGSPEGGSVPRFYDLMPIPQTDVNLNGNLEQNPGY</sequence>
<dbReference type="InterPro" id="IPR011990">
    <property type="entry name" value="TPR-like_helical_dom_sf"/>
</dbReference>
<protein>
    <submittedName>
        <fullName evidence="7">RagB/SusD family nutrient uptake outer membrane protein</fullName>
    </submittedName>
</protein>
<comment type="caution">
    <text evidence="7">The sequence shown here is derived from an EMBL/GenBank/DDBJ whole genome shotgun (WGS) entry which is preliminary data.</text>
</comment>
<keyword evidence="5" id="KW-0998">Cell outer membrane</keyword>
<reference evidence="8" key="1">
    <citation type="journal article" date="2019" name="Int. J. Syst. Evol. Microbiol.">
        <title>The Global Catalogue of Microorganisms (GCM) 10K type strain sequencing project: providing services to taxonomists for standard genome sequencing and annotation.</title>
        <authorList>
            <consortium name="The Broad Institute Genomics Platform"/>
            <consortium name="The Broad Institute Genome Sequencing Center for Infectious Disease"/>
            <person name="Wu L."/>
            <person name="Ma J."/>
        </authorList>
    </citation>
    <scope>NUCLEOTIDE SEQUENCE [LARGE SCALE GENOMIC DNA]</scope>
    <source>
        <strain evidence="8">JCM 18326</strain>
    </source>
</reference>
<keyword evidence="4" id="KW-0472">Membrane</keyword>
<evidence type="ECO:0000256" key="3">
    <source>
        <dbReference type="ARBA" id="ARBA00022729"/>
    </source>
</evidence>
<dbReference type="Proteomes" id="UP001500298">
    <property type="component" value="Unassembled WGS sequence"/>
</dbReference>
<dbReference type="InterPro" id="IPR012944">
    <property type="entry name" value="SusD_RagB_dom"/>
</dbReference>
<name>A0ABP9CZS9_9BACT</name>
<accession>A0ABP9CZS9</accession>
<keyword evidence="8" id="KW-1185">Reference proteome</keyword>
<feature type="domain" description="RagB/SusD" evidence="6">
    <location>
        <begin position="362"/>
        <end position="543"/>
    </location>
</feature>
<organism evidence="7 8">
    <name type="scientific">Algivirga pacifica</name>
    <dbReference type="NCBI Taxonomy" id="1162670"/>
    <lineage>
        <taxon>Bacteria</taxon>
        <taxon>Pseudomonadati</taxon>
        <taxon>Bacteroidota</taxon>
        <taxon>Cytophagia</taxon>
        <taxon>Cytophagales</taxon>
        <taxon>Flammeovirgaceae</taxon>
        <taxon>Algivirga</taxon>
    </lineage>
</organism>
<gene>
    <name evidence="7" type="ORF">GCM10023331_05240</name>
</gene>
<evidence type="ECO:0000256" key="1">
    <source>
        <dbReference type="ARBA" id="ARBA00004442"/>
    </source>
</evidence>
<evidence type="ECO:0000256" key="2">
    <source>
        <dbReference type="ARBA" id="ARBA00006275"/>
    </source>
</evidence>
<evidence type="ECO:0000259" key="6">
    <source>
        <dbReference type="Pfam" id="PF07980"/>
    </source>
</evidence>
<dbReference type="RefSeq" id="WP_345368960.1">
    <property type="nucleotide sequence ID" value="NZ_BAABJX010000010.1"/>
</dbReference>
<evidence type="ECO:0000313" key="8">
    <source>
        <dbReference type="Proteomes" id="UP001500298"/>
    </source>
</evidence>
<dbReference type="Gene3D" id="1.10.3780.10">
    <property type="entry name" value="SusD-like"/>
    <property type="match status" value="1"/>
</dbReference>
<dbReference type="Gene3D" id="1.25.40.390">
    <property type="match status" value="1"/>
</dbReference>
<dbReference type="CDD" id="cd08977">
    <property type="entry name" value="SusD"/>
    <property type="match status" value="1"/>
</dbReference>
<comment type="subcellular location">
    <subcellularLocation>
        <location evidence="1">Cell outer membrane</location>
    </subcellularLocation>
</comment>
<evidence type="ECO:0000256" key="5">
    <source>
        <dbReference type="ARBA" id="ARBA00023237"/>
    </source>
</evidence>
<proteinExistence type="inferred from homology"/>
<dbReference type="EMBL" id="BAABJX010000010">
    <property type="protein sequence ID" value="GAA4823728.1"/>
    <property type="molecule type" value="Genomic_DNA"/>
</dbReference>
<evidence type="ECO:0000313" key="7">
    <source>
        <dbReference type="EMBL" id="GAA4823728.1"/>
    </source>
</evidence>